<protein>
    <submittedName>
        <fullName evidence="10">NADH-quinone oxidoreductase subunit M</fullName>
    </submittedName>
</protein>
<feature type="transmembrane region" description="Helical" evidence="8">
    <location>
        <begin position="347"/>
        <end position="368"/>
    </location>
</feature>
<dbReference type="PANTHER" id="PTHR43507">
    <property type="entry name" value="NADH-UBIQUINONE OXIDOREDUCTASE CHAIN 4"/>
    <property type="match status" value="1"/>
</dbReference>
<evidence type="ECO:0000256" key="4">
    <source>
        <dbReference type="ARBA" id="ARBA00022989"/>
    </source>
</evidence>
<dbReference type="GO" id="GO:0003954">
    <property type="term" value="F:NADH dehydrogenase activity"/>
    <property type="evidence" value="ECO:0007669"/>
    <property type="project" value="TreeGrafter"/>
</dbReference>
<feature type="transmembrane region" description="Helical" evidence="8">
    <location>
        <begin position="441"/>
        <end position="470"/>
    </location>
</feature>
<dbReference type="RefSeq" id="WP_179823184.1">
    <property type="nucleotide sequence ID" value="NZ_JACCFS010000001.1"/>
</dbReference>
<dbReference type="InterPro" id="IPR003918">
    <property type="entry name" value="NADH_UbQ_OxRdtase"/>
</dbReference>
<feature type="transmembrane region" description="Helical" evidence="8">
    <location>
        <begin position="177"/>
        <end position="197"/>
    </location>
</feature>
<reference evidence="10 11" key="1">
    <citation type="submission" date="2020-07" db="EMBL/GenBank/DDBJ databases">
        <title>Sequencing the genomes of 1000 actinobacteria strains.</title>
        <authorList>
            <person name="Klenk H.-P."/>
        </authorList>
    </citation>
    <scope>NUCLEOTIDE SEQUENCE [LARGE SCALE GENOMIC DNA]</scope>
    <source>
        <strain evidence="10 11">DSM 44442</strain>
    </source>
</reference>
<evidence type="ECO:0000313" key="10">
    <source>
        <dbReference type="EMBL" id="NYJ34529.1"/>
    </source>
</evidence>
<feature type="domain" description="NADH:quinone oxidoreductase/Mrp antiporter transmembrane" evidence="9">
    <location>
        <begin position="171"/>
        <end position="462"/>
    </location>
</feature>
<feature type="transmembrane region" description="Helical" evidence="8">
    <location>
        <begin position="209"/>
        <end position="235"/>
    </location>
</feature>
<dbReference type="Proteomes" id="UP000572051">
    <property type="component" value="Unassembled WGS sequence"/>
</dbReference>
<dbReference type="NCBIfam" id="NF004500">
    <property type="entry name" value="PRK05846.1-4"/>
    <property type="match status" value="1"/>
</dbReference>
<feature type="transmembrane region" description="Helical" evidence="8">
    <location>
        <begin position="289"/>
        <end position="312"/>
    </location>
</feature>
<feature type="transmembrane region" description="Helical" evidence="8">
    <location>
        <begin position="374"/>
        <end position="396"/>
    </location>
</feature>
<feature type="transmembrane region" description="Helical" evidence="8">
    <location>
        <begin position="110"/>
        <end position="141"/>
    </location>
</feature>
<sequence length="548" mass="57838">MFPWLTIAIALPVVGAILIWALPRAKAPAEPAVATASARAEGAGGGTATRVRPATGPGVVPSADGTTAKRIALGTSLATLLVVAAMALRFDTSQAGGLQFEQVVPWIPRFGVHYAVGVDGIALVLILMSAVLVPLVIVAAWNEHDDREDGGRGYFALILVLEAMMVGVFAATDVFLFYVFFEAMLIPVYFMIGRYGLGDERAKAAVKFLLYSLAGGLVMLVAVIGVYVYGGTFLWTDLTDPGGALAAIDPSTARWLFLGFFIAFAIKAPMWPVHTWLPDAAQSSRPGTAVLLVGVLDKVGTYGMLRFCLELFPSAVSWFVWPVVALSLVSIVYGAILAIGQSDMMRLIAYTSVSHFGFITLGIFALTPQAQAGAALYMVNHGFATGALFLIVGFLIARQGSARIADYGGVQKVAPRLAGAFLVVGLAGLALPGLAPFVSEFLVFVGVYAFSPVPAVLATAGVVLAALYILWMYQRTMAGPTPDQLTGLRDLSVREMWAVGPLIALIIAFGLYPQPMLDVINPAVERTVEIVPEAGVVADGASEEGDHE</sequence>
<dbReference type="NCBIfam" id="TIGR01972">
    <property type="entry name" value="NDH_I_M"/>
    <property type="match status" value="1"/>
</dbReference>
<dbReference type="GO" id="GO:0012505">
    <property type="term" value="C:endomembrane system"/>
    <property type="evidence" value="ECO:0007669"/>
    <property type="project" value="UniProtKB-SubCell"/>
</dbReference>
<keyword evidence="11" id="KW-1185">Reference proteome</keyword>
<accession>A0A7Z0EM12</accession>
<keyword evidence="4 8" id="KW-1133">Transmembrane helix</keyword>
<comment type="caution">
    <text evidence="10">The sequence shown here is derived from an EMBL/GenBank/DDBJ whole genome shotgun (WGS) entry which is preliminary data.</text>
</comment>
<dbReference type="GO" id="GO:0048039">
    <property type="term" value="F:ubiquinone binding"/>
    <property type="evidence" value="ECO:0007669"/>
    <property type="project" value="TreeGrafter"/>
</dbReference>
<feature type="transmembrane region" description="Helical" evidence="8">
    <location>
        <begin position="491"/>
        <end position="512"/>
    </location>
</feature>
<evidence type="ECO:0000259" key="9">
    <source>
        <dbReference type="Pfam" id="PF00361"/>
    </source>
</evidence>
<evidence type="ECO:0000256" key="7">
    <source>
        <dbReference type="SAM" id="MobiDB-lite"/>
    </source>
</evidence>
<evidence type="ECO:0000313" key="11">
    <source>
        <dbReference type="Proteomes" id="UP000572051"/>
    </source>
</evidence>
<feature type="region of interest" description="Disordered" evidence="7">
    <location>
        <begin position="38"/>
        <end position="58"/>
    </location>
</feature>
<feature type="transmembrane region" description="Helical" evidence="8">
    <location>
        <begin position="318"/>
        <end position="340"/>
    </location>
</feature>
<dbReference type="GO" id="GO:0008137">
    <property type="term" value="F:NADH dehydrogenase (ubiquinone) activity"/>
    <property type="evidence" value="ECO:0007669"/>
    <property type="project" value="InterPro"/>
</dbReference>
<dbReference type="GO" id="GO:0042773">
    <property type="term" value="P:ATP synthesis coupled electron transport"/>
    <property type="evidence" value="ECO:0007669"/>
    <property type="project" value="InterPro"/>
</dbReference>
<feature type="transmembrane region" description="Helical" evidence="8">
    <location>
        <begin position="417"/>
        <end position="435"/>
    </location>
</feature>
<keyword evidence="5 8" id="KW-0472">Membrane</keyword>
<feature type="transmembrane region" description="Helical" evidence="8">
    <location>
        <begin position="255"/>
        <end position="277"/>
    </location>
</feature>
<evidence type="ECO:0000256" key="3">
    <source>
        <dbReference type="ARBA" id="ARBA00022692"/>
    </source>
</evidence>
<dbReference type="InterPro" id="IPR010227">
    <property type="entry name" value="NADH_Q_OxRdtase_chainM/4"/>
</dbReference>
<evidence type="ECO:0000256" key="1">
    <source>
        <dbReference type="ARBA" id="ARBA00004127"/>
    </source>
</evidence>
<evidence type="ECO:0000256" key="8">
    <source>
        <dbReference type="SAM" id="Phobius"/>
    </source>
</evidence>
<dbReference type="PANTHER" id="PTHR43507:SF1">
    <property type="entry name" value="NADH-UBIQUINONE OXIDOREDUCTASE CHAIN 4"/>
    <property type="match status" value="1"/>
</dbReference>
<evidence type="ECO:0000256" key="5">
    <source>
        <dbReference type="ARBA" id="ARBA00023136"/>
    </source>
</evidence>
<proteinExistence type="inferred from homology"/>
<organism evidence="10 11">
    <name type="scientific">Nocardiopsis aegyptia</name>
    <dbReference type="NCBI Taxonomy" id="220378"/>
    <lineage>
        <taxon>Bacteria</taxon>
        <taxon>Bacillati</taxon>
        <taxon>Actinomycetota</taxon>
        <taxon>Actinomycetes</taxon>
        <taxon>Streptosporangiales</taxon>
        <taxon>Nocardiopsidaceae</taxon>
        <taxon>Nocardiopsis</taxon>
    </lineage>
</organism>
<dbReference type="InterPro" id="IPR001750">
    <property type="entry name" value="ND/Mrp_TM"/>
</dbReference>
<comment type="similarity">
    <text evidence="2">Belongs to the complex I subunit 4 family.</text>
</comment>
<dbReference type="GO" id="GO:0016020">
    <property type="term" value="C:membrane"/>
    <property type="evidence" value="ECO:0007669"/>
    <property type="project" value="UniProtKB-SubCell"/>
</dbReference>
<comment type="subcellular location">
    <subcellularLocation>
        <location evidence="1">Endomembrane system</location>
        <topology evidence="1">Multi-pass membrane protein</topology>
    </subcellularLocation>
    <subcellularLocation>
        <location evidence="6">Membrane</location>
        <topology evidence="6">Multi-pass membrane protein</topology>
    </subcellularLocation>
</comment>
<name>A0A7Z0EM12_9ACTN</name>
<gene>
    <name evidence="10" type="ORF">HNR10_002410</name>
</gene>
<dbReference type="Pfam" id="PF00361">
    <property type="entry name" value="Proton_antipo_M"/>
    <property type="match status" value="1"/>
</dbReference>
<dbReference type="AlphaFoldDB" id="A0A7Z0EM12"/>
<feature type="transmembrane region" description="Helical" evidence="8">
    <location>
        <begin position="71"/>
        <end position="90"/>
    </location>
</feature>
<keyword evidence="3 6" id="KW-0812">Transmembrane</keyword>
<feature type="transmembrane region" description="Helical" evidence="8">
    <location>
        <begin position="6"/>
        <end position="22"/>
    </location>
</feature>
<evidence type="ECO:0000256" key="6">
    <source>
        <dbReference type="RuleBase" id="RU000320"/>
    </source>
</evidence>
<evidence type="ECO:0000256" key="2">
    <source>
        <dbReference type="ARBA" id="ARBA00009025"/>
    </source>
</evidence>
<dbReference type="GO" id="GO:0015990">
    <property type="term" value="P:electron transport coupled proton transport"/>
    <property type="evidence" value="ECO:0007669"/>
    <property type="project" value="TreeGrafter"/>
</dbReference>
<feature type="transmembrane region" description="Helical" evidence="8">
    <location>
        <begin position="153"/>
        <end position="171"/>
    </location>
</feature>
<dbReference type="EMBL" id="JACCFS010000001">
    <property type="protein sequence ID" value="NYJ34529.1"/>
    <property type="molecule type" value="Genomic_DNA"/>
</dbReference>
<dbReference type="PRINTS" id="PR01437">
    <property type="entry name" value="NUOXDRDTASE4"/>
</dbReference>